<evidence type="ECO:0000313" key="4">
    <source>
        <dbReference type="Proteomes" id="UP001161247"/>
    </source>
</evidence>
<dbReference type="PANTHER" id="PTHR44259">
    <property type="entry name" value="OS07G0183000 PROTEIN-RELATED"/>
    <property type="match status" value="1"/>
</dbReference>
<proteinExistence type="predicted"/>
<dbReference type="InterPro" id="IPR050942">
    <property type="entry name" value="F-box_BR-signaling"/>
</dbReference>
<protein>
    <submittedName>
        <fullName evidence="3">OLC1v1036439C1</fullName>
    </submittedName>
</protein>
<gene>
    <name evidence="3" type="ORF">OLC1_LOCUS9577</name>
</gene>
<organism evidence="3 4">
    <name type="scientific">Oldenlandia corymbosa var. corymbosa</name>
    <dbReference type="NCBI Taxonomy" id="529605"/>
    <lineage>
        <taxon>Eukaryota</taxon>
        <taxon>Viridiplantae</taxon>
        <taxon>Streptophyta</taxon>
        <taxon>Embryophyta</taxon>
        <taxon>Tracheophyta</taxon>
        <taxon>Spermatophyta</taxon>
        <taxon>Magnoliopsida</taxon>
        <taxon>eudicotyledons</taxon>
        <taxon>Gunneridae</taxon>
        <taxon>Pentapetalae</taxon>
        <taxon>asterids</taxon>
        <taxon>lamiids</taxon>
        <taxon>Gentianales</taxon>
        <taxon>Rubiaceae</taxon>
        <taxon>Rubioideae</taxon>
        <taxon>Spermacoceae</taxon>
        <taxon>Hedyotis-Oldenlandia complex</taxon>
        <taxon>Oldenlandia</taxon>
    </lineage>
</organism>
<dbReference type="Gene3D" id="1.20.1280.50">
    <property type="match status" value="1"/>
</dbReference>
<dbReference type="EMBL" id="OX459120">
    <property type="protein sequence ID" value="CAI9099591.1"/>
    <property type="molecule type" value="Genomic_DNA"/>
</dbReference>
<feature type="domain" description="KIB1-4 beta-propeller" evidence="2">
    <location>
        <begin position="66"/>
        <end position="340"/>
    </location>
</feature>
<feature type="domain" description="F-box" evidence="1">
    <location>
        <begin position="4"/>
        <end position="37"/>
    </location>
</feature>
<dbReference type="AlphaFoldDB" id="A0AAV1CWK6"/>
<dbReference type="Proteomes" id="UP001161247">
    <property type="component" value="Chromosome 3"/>
</dbReference>
<dbReference type="InterPro" id="IPR036047">
    <property type="entry name" value="F-box-like_dom_sf"/>
</dbReference>
<evidence type="ECO:0000259" key="1">
    <source>
        <dbReference type="Pfam" id="PF00646"/>
    </source>
</evidence>
<dbReference type="SUPFAM" id="SSF81383">
    <property type="entry name" value="F-box domain"/>
    <property type="match status" value="1"/>
</dbReference>
<evidence type="ECO:0000313" key="3">
    <source>
        <dbReference type="EMBL" id="CAI9099591.1"/>
    </source>
</evidence>
<name>A0AAV1CWK6_OLDCO</name>
<keyword evidence="4" id="KW-1185">Reference proteome</keyword>
<accession>A0AAV1CWK6</accession>
<sequence length="370" mass="42580">MADWSQLPHDIVESIAVRLDAVEDFLAFSAVCRSWRSFYLIKQWIPGSQLPWLMLSDDEKASKKCFFSLYRDKVYETELPEASGRRCWGSSDGWLVTIGSDMEIHLVNAFSRVRVLLPSATTFQILFNASANWYELIDKAIVIRKPSQSNDSVNEVEFLVMAIYGPFKQLAFAKPGYSSWINVEETFQHRFLDVACVNDQIFAFSASGNLLLVDVGSRVIEIMPSIPPKQRWARERVHLEGDLLMVYQNLYVEHMINHPSVEPVQFQVFKFDFSDKEWIELKDLGDRALFVGDNITISICTADAKFVKCKGNSIYFIGSKVENWWRFDEYLVDRDCGVYNVAEGTVEPFYFGADYPSYYSCPLWLTPILV</sequence>
<dbReference type="Pfam" id="PF03478">
    <property type="entry name" value="Beta-prop_KIB1-4"/>
    <property type="match status" value="1"/>
</dbReference>
<dbReference type="InterPro" id="IPR005174">
    <property type="entry name" value="KIB1-4_b-propeller"/>
</dbReference>
<evidence type="ECO:0000259" key="2">
    <source>
        <dbReference type="Pfam" id="PF03478"/>
    </source>
</evidence>
<dbReference type="InterPro" id="IPR001810">
    <property type="entry name" value="F-box_dom"/>
</dbReference>
<dbReference type="Pfam" id="PF00646">
    <property type="entry name" value="F-box"/>
    <property type="match status" value="1"/>
</dbReference>
<reference evidence="3" key="1">
    <citation type="submission" date="2023-03" db="EMBL/GenBank/DDBJ databases">
        <authorList>
            <person name="Julca I."/>
        </authorList>
    </citation>
    <scope>NUCLEOTIDE SEQUENCE</scope>
</reference>